<name>A0ABV5J717_9BACT</name>
<dbReference type="InterPro" id="IPR001296">
    <property type="entry name" value="Glyco_trans_1"/>
</dbReference>
<keyword evidence="2" id="KW-0328">Glycosyltransferase</keyword>
<dbReference type="Proteomes" id="UP001589654">
    <property type="component" value="Unassembled WGS sequence"/>
</dbReference>
<dbReference type="SUPFAM" id="SSF53756">
    <property type="entry name" value="UDP-Glycosyltransferase/glycogen phosphorylase"/>
    <property type="match status" value="1"/>
</dbReference>
<keyword evidence="3" id="KW-1185">Reference proteome</keyword>
<dbReference type="EC" id="2.4.-.-" evidence="2"/>
<sequence>MKKAKVVIASVLKPVTDTRAFYKLAISLRETNKYQINIIGFLRKNPPKLSNIEFTAIFGRHRLHPLRLLAPFIFFLKLKNYKPDLVIVTTYELLWPSILAKVLFGNKLIYDLQENYSKNVNFHQTLPILFRRLVVKGIQIMEKSSQPYVDHYFFAEECYIKEFPQIKNWTLLENKYQGKPVQSAPISLARKESLQFLISGTLTPAYGIENAFYWFKELAKENPSYQLHVIGHVPLKDFKNELEKLGQNHNQIHLRLAQRPVPYPDIKKQLLNADILLLPYLQSPAIMPKIPTKLYEALALNIPVLTTKNPRWEKLLDRYKAGIGIDFSNPKNAKNDLDRLINQPLYTHLPGKEVTWASEEEKLIQVVDGLVRIEK</sequence>
<evidence type="ECO:0000313" key="3">
    <source>
        <dbReference type="Proteomes" id="UP001589654"/>
    </source>
</evidence>
<dbReference type="GO" id="GO:0016757">
    <property type="term" value="F:glycosyltransferase activity"/>
    <property type="evidence" value="ECO:0007669"/>
    <property type="project" value="UniProtKB-KW"/>
</dbReference>
<reference evidence="2 3" key="1">
    <citation type="submission" date="2024-09" db="EMBL/GenBank/DDBJ databases">
        <authorList>
            <person name="Sun Q."/>
            <person name="Mori K."/>
        </authorList>
    </citation>
    <scope>NUCLEOTIDE SEQUENCE [LARGE SCALE GENOMIC DNA]</scope>
    <source>
        <strain evidence="2 3">CECT 7682</strain>
    </source>
</reference>
<evidence type="ECO:0000259" key="1">
    <source>
        <dbReference type="Pfam" id="PF00534"/>
    </source>
</evidence>
<evidence type="ECO:0000313" key="2">
    <source>
        <dbReference type="EMBL" id="MFB9212614.1"/>
    </source>
</evidence>
<keyword evidence="2" id="KW-0808">Transferase</keyword>
<protein>
    <submittedName>
        <fullName evidence="2">Glycosyltransferase</fullName>
        <ecNumber evidence="2">2.4.-.-</ecNumber>
    </submittedName>
</protein>
<dbReference type="Pfam" id="PF00534">
    <property type="entry name" value="Glycos_transf_1"/>
    <property type="match status" value="1"/>
</dbReference>
<dbReference type="Gene3D" id="3.40.50.2000">
    <property type="entry name" value="Glycogen Phosphorylase B"/>
    <property type="match status" value="1"/>
</dbReference>
<dbReference type="RefSeq" id="WP_290249320.1">
    <property type="nucleotide sequence ID" value="NZ_JAUFQT010000002.1"/>
</dbReference>
<comment type="caution">
    <text evidence="2">The sequence shown here is derived from an EMBL/GenBank/DDBJ whole genome shotgun (WGS) entry which is preliminary data.</text>
</comment>
<proteinExistence type="predicted"/>
<dbReference type="EMBL" id="JBHMEW010000062">
    <property type="protein sequence ID" value="MFB9212614.1"/>
    <property type="molecule type" value="Genomic_DNA"/>
</dbReference>
<feature type="domain" description="Glycosyl transferase family 1" evidence="1">
    <location>
        <begin position="188"/>
        <end position="344"/>
    </location>
</feature>
<gene>
    <name evidence="2" type="ORF">ACFFUR_12430</name>
</gene>
<accession>A0ABV5J717</accession>
<organism evidence="2 3">
    <name type="scientific">Echinicola jeungdonensis</name>
    <dbReference type="NCBI Taxonomy" id="709343"/>
    <lineage>
        <taxon>Bacteria</taxon>
        <taxon>Pseudomonadati</taxon>
        <taxon>Bacteroidota</taxon>
        <taxon>Cytophagia</taxon>
        <taxon>Cytophagales</taxon>
        <taxon>Cyclobacteriaceae</taxon>
        <taxon>Echinicola</taxon>
    </lineage>
</organism>